<dbReference type="AlphaFoldDB" id="A0A1U9KQM6"/>
<dbReference type="OrthoDB" id="7275721at2"/>
<dbReference type="EMBL" id="CP014691">
    <property type="protein sequence ID" value="AQS88039.1"/>
    <property type="molecule type" value="Genomic_DNA"/>
</dbReference>
<proteinExistence type="predicted"/>
<name>A0A1U9KQM6_9PROT</name>
<evidence type="ECO:0000313" key="2">
    <source>
        <dbReference type="Proteomes" id="UP000188604"/>
    </source>
</evidence>
<organism evidence="1 2">
    <name type="scientific">Neoasaia chiangmaiensis</name>
    <dbReference type="NCBI Taxonomy" id="320497"/>
    <lineage>
        <taxon>Bacteria</taxon>
        <taxon>Pseudomonadati</taxon>
        <taxon>Pseudomonadota</taxon>
        <taxon>Alphaproteobacteria</taxon>
        <taxon>Acetobacterales</taxon>
        <taxon>Acetobacteraceae</taxon>
        <taxon>Neoasaia</taxon>
    </lineage>
</organism>
<dbReference type="KEGG" id="nch:A0U93_08880"/>
<keyword evidence="2" id="KW-1185">Reference proteome</keyword>
<reference evidence="1 2" key="1">
    <citation type="submission" date="2016-03" db="EMBL/GenBank/DDBJ databases">
        <title>Acetic acid bacteria sequencing.</title>
        <authorList>
            <person name="Brandt J."/>
            <person name="Jakob F."/>
            <person name="Vogel R.F."/>
        </authorList>
    </citation>
    <scope>NUCLEOTIDE SEQUENCE [LARGE SCALE GENOMIC DNA]</scope>
    <source>
        <strain evidence="1 2">NBRC 101099</strain>
    </source>
</reference>
<protein>
    <submittedName>
        <fullName evidence="1">Uncharacterized protein</fullName>
    </submittedName>
</protein>
<dbReference type="STRING" id="320497.A0U93_08880"/>
<sequence>MRFAVIFKAHVWNETVERQFERLRSHVTHGDIYILGDGDAHHTVLPEGDHVVSYSQSDLDRIGLGQTGSFWANGDYQTILFFLDRPQYDYYVTLEYDVGVFADIDRIVERMHENNVDVIAEKLPNDIAHWPHLGCCIDFYNFHDIKPGLFCISFFSRALISAIYARRLQQVKRKRLLNTNLFPLGEAVMGSEAALSGLKSDLLRNYCGSLDHYHWNMGISEEMLAVLPHEDTFIHPLCDDDKVVRSNTTDDIVRVDDLLLLKAAHVKRLDFFARLYGLPENDDADRRRVIAVAAETLDEAPHIGFLKEKILRSGLIASQSSISDYSRHQGEAQDLLRAFPSGGYTIHTEREEGAFWRFDSAEPVFVRRIYVYDRADMQRWYQYVVKAADEFGREETLYASENFEFLGDLYWGPRIFDINRAITSFSIGTIGEGMLHLDSVIVTA</sequence>
<evidence type="ECO:0000313" key="1">
    <source>
        <dbReference type="EMBL" id="AQS88039.1"/>
    </source>
</evidence>
<dbReference type="Proteomes" id="UP000188604">
    <property type="component" value="Chromosome"/>
</dbReference>
<gene>
    <name evidence="1" type="ORF">A0U93_08880</name>
</gene>
<dbReference type="RefSeq" id="WP_077807054.1">
    <property type="nucleotide sequence ID" value="NZ_BJXS01000007.1"/>
</dbReference>
<accession>A0A1U9KQM6</accession>